<reference evidence="4" key="1">
    <citation type="submission" date="2016-11" db="EMBL/GenBank/DDBJ databases">
        <authorList>
            <person name="Varghese N."/>
            <person name="Submissions S."/>
        </authorList>
    </citation>
    <scope>NUCLEOTIDE SEQUENCE [LARGE SCALE GENOMIC DNA]</scope>
    <source>
        <strain evidence="4">DSM 16990</strain>
    </source>
</reference>
<dbReference type="PANTHER" id="PTHR34599:SF2">
    <property type="entry name" value="TRAF-TYPE DOMAIN-CONTAINING PROTEIN"/>
    <property type="match status" value="1"/>
</dbReference>
<feature type="domain" description="Vanadium-dependent haloperoxidase NapH1-like second helical-bundle" evidence="2">
    <location>
        <begin position="281"/>
        <end position="439"/>
    </location>
</feature>
<keyword evidence="4" id="KW-1185">Reference proteome</keyword>
<accession>A0A1M4U5E5</accession>
<name>A0A1M4U5E5_9SPHI</name>
<dbReference type="InterPro" id="IPR055161">
    <property type="entry name" value="NapH1-like_2nd"/>
</dbReference>
<evidence type="ECO:0000259" key="2">
    <source>
        <dbReference type="Pfam" id="PF22778"/>
    </source>
</evidence>
<dbReference type="InterPro" id="IPR049283">
    <property type="entry name" value="DUF6851"/>
</dbReference>
<dbReference type="CDD" id="cd03398">
    <property type="entry name" value="PAP2_haloperoxidase"/>
    <property type="match status" value="1"/>
</dbReference>
<evidence type="ECO:0008006" key="5">
    <source>
        <dbReference type="Google" id="ProtNLM"/>
    </source>
</evidence>
<feature type="domain" description="DUF6851" evidence="1">
    <location>
        <begin position="35"/>
        <end position="175"/>
    </location>
</feature>
<organism evidence="3 4">
    <name type="scientific">Pedobacter caeni</name>
    <dbReference type="NCBI Taxonomy" id="288992"/>
    <lineage>
        <taxon>Bacteria</taxon>
        <taxon>Pseudomonadati</taxon>
        <taxon>Bacteroidota</taxon>
        <taxon>Sphingobacteriia</taxon>
        <taxon>Sphingobacteriales</taxon>
        <taxon>Sphingobacteriaceae</taxon>
        <taxon>Pedobacter</taxon>
    </lineage>
</organism>
<dbReference type="AlphaFoldDB" id="A0A1M4U5E5"/>
<evidence type="ECO:0000259" key="1">
    <source>
        <dbReference type="Pfam" id="PF21167"/>
    </source>
</evidence>
<protein>
    <recommendedName>
        <fullName evidence="5">PAP2 superfamily protein</fullName>
    </recommendedName>
</protein>
<gene>
    <name evidence="3" type="ORF">SAMN04488522_101438</name>
</gene>
<dbReference type="Pfam" id="PF22778">
    <property type="entry name" value="VCPO_2nd"/>
    <property type="match status" value="1"/>
</dbReference>
<dbReference type="PANTHER" id="PTHR34599">
    <property type="entry name" value="PEROXIDASE-RELATED"/>
    <property type="match status" value="1"/>
</dbReference>
<sequence length="453" mass="51221">MDPEKPLSIQWNQLSLEAIKFTNTPAPVAARALAMVHTAMYDAWSVYDKCAISTTTARFIKLKGSECTTMHIRKAFSYAAYRVLMDLFWLYLPPEYKDLFRNLMCECDYDPDDTSMDISKPQGIGNLVARLVIEQKHGDESNQLGTLHMPGWSDYTGYQPVNAYDKINDLSYWQPQGKENADGKLKIQHFLVPHWGLLKSFALQFNWQFRPDPPFRKEQPEFKQQAKELLDISAELTDEQKAIAEYWEDGKGTFTNPGHWCEIAQFIAERNEYRNTACIRLFFALSNALSDTSIACWEAKHFYNSVRPVTAIRTLYCGEEIQAWAGPHQGTQTIKGEQWRPYLDTPAFPEHVSMHSAFSKAAAIILKQFTGSDDFGACTKIKSGSSQIEPGSSPCQDLVLDWPTFSIAAEQAGLSGIYGGTHFARGNEDGMKLGLAIGTNTWEKAKFYFNDVV</sequence>
<evidence type="ECO:0000313" key="4">
    <source>
        <dbReference type="Proteomes" id="UP000184287"/>
    </source>
</evidence>
<dbReference type="InterPro" id="IPR036938">
    <property type="entry name" value="PAP2/HPO_sf"/>
</dbReference>
<dbReference type="STRING" id="288992.SAMN04488522_101438"/>
<dbReference type="SUPFAM" id="SSF48317">
    <property type="entry name" value="Acid phosphatase/Vanadium-dependent haloperoxidase"/>
    <property type="match status" value="1"/>
</dbReference>
<dbReference type="Gene3D" id="1.10.606.20">
    <property type="match status" value="1"/>
</dbReference>
<dbReference type="Proteomes" id="UP000184287">
    <property type="component" value="Unassembled WGS sequence"/>
</dbReference>
<dbReference type="EMBL" id="FQUQ01000001">
    <property type="protein sequence ID" value="SHE51972.1"/>
    <property type="molecule type" value="Genomic_DNA"/>
</dbReference>
<dbReference type="InterPro" id="IPR052559">
    <property type="entry name" value="V-haloperoxidase"/>
</dbReference>
<dbReference type="Pfam" id="PF21167">
    <property type="entry name" value="DUF6851"/>
    <property type="match status" value="1"/>
</dbReference>
<proteinExistence type="predicted"/>
<evidence type="ECO:0000313" key="3">
    <source>
        <dbReference type="EMBL" id="SHE51972.1"/>
    </source>
</evidence>
<dbReference type="RefSeq" id="WP_073226820.1">
    <property type="nucleotide sequence ID" value="NZ_FQUQ01000001.1"/>
</dbReference>
<dbReference type="OrthoDB" id="9780455at2"/>